<evidence type="ECO:0000259" key="4">
    <source>
        <dbReference type="PROSITE" id="PS01031"/>
    </source>
</evidence>
<evidence type="ECO:0000256" key="3">
    <source>
        <dbReference type="RuleBase" id="RU003616"/>
    </source>
</evidence>
<dbReference type="GO" id="GO:0005737">
    <property type="term" value="C:cytoplasm"/>
    <property type="evidence" value="ECO:0007669"/>
    <property type="project" value="TreeGrafter"/>
</dbReference>
<dbReference type="PANTHER" id="PTHR45640:SF13">
    <property type="entry name" value="HEAT SHOCK PROTEIN 22-RELATED"/>
    <property type="match status" value="1"/>
</dbReference>
<name>A0A4Y2ICC2_ARAVE</name>
<dbReference type="PROSITE" id="PS01031">
    <property type="entry name" value="SHSP"/>
    <property type="match status" value="1"/>
</dbReference>
<keyword evidence="1" id="KW-0346">Stress response</keyword>
<sequence>PQRTDAHFRFDYKSRLLWFRFVKKMSFSNLYPLSSRGWWDTWDYPSRINDQHFGMALLENDLLPAILHRGFQLRPRTRANIDSSGVSEVKNEADKFKVMLNVNHFKPNEISVKTVDNYIVIHAKHEEKTDEHGFVCREFTRRYMLPEGTEPEKVVSKLTPDGVLTIEAPKKAVEPAKSNERVVPITLEKPAVEGEGK</sequence>
<dbReference type="OrthoDB" id="1431247at2759"/>
<protein>
    <submittedName>
        <fullName evidence="5">Protein lethal(2)essential for life</fullName>
    </submittedName>
</protein>
<evidence type="ECO:0000313" key="5">
    <source>
        <dbReference type="EMBL" id="GBM75304.1"/>
    </source>
</evidence>
<gene>
    <name evidence="5" type="primary">l(2)efl_1</name>
    <name evidence="5" type="ORF">AVEN_126680_1</name>
</gene>
<comment type="similarity">
    <text evidence="2 3">Belongs to the small heat shock protein (HSP20) family.</text>
</comment>
<proteinExistence type="inferred from homology"/>
<feature type="non-terminal residue" evidence="5">
    <location>
        <position position="1"/>
    </location>
</feature>
<dbReference type="GO" id="GO:0042026">
    <property type="term" value="P:protein refolding"/>
    <property type="evidence" value="ECO:0007669"/>
    <property type="project" value="TreeGrafter"/>
</dbReference>
<evidence type="ECO:0000256" key="2">
    <source>
        <dbReference type="PROSITE-ProRule" id="PRU00285"/>
    </source>
</evidence>
<dbReference type="Proteomes" id="UP000499080">
    <property type="component" value="Unassembled WGS sequence"/>
</dbReference>
<organism evidence="5 6">
    <name type="scientific">Araneus ventricosus</name>
    <name type="common">Orbweaver spider</name>
    <name type="synonym">Epeira ventricosa</name>
    <dbReference type="NCBI Taxonomy" id="182803"/>
    <lineage>
        <taxon>Eukaryota</taxon>
        <taxon>Metazoa</taxon>
        <taxon>Ecdysozoa</taxon>
        <taxon>Arthropoda</taxon>
        <taxon>Chelicerata</taxon>
        <taxon>Arachnida</taxon>
        <taxon>Araneae</taxon>
        <taxon>Araneomorphae</taxon>
        <taxon>Entelegynae</taxon>
        <taxon>Araneoidea</taxon>
        <taxon>Araneidae</taxon>
        <taxon>Araneus</taxon>
    </lineage>
</organism>
<evidence type="ECO:0000256" key="1">
    <source>
        <dbReference type="ARBA" id="ARBA00023016"/>
    </source>
</evidence>
<dbReference type="GO" id="GO:0005634">
    <property type="term" value="C:nucleus"/>
    <property type="evidence" value="ECO:0007669"/>
    <property type="project" value="TreeGrafter"/>
</dbReference>
<dbReference type="EMBL" id="BGPR01002549">
    <property type="protein sequence ID" value="GBM75304.1"/>
    <property type="molecule type" value="Genomic_DNA"/>
</dbReference>
<dbReference type="GO" id="GO:0051082">
    <property type="term" value="F:unfolded protein binding"/>
    <property type="evidence" value="ECO:0007669"/>
    <property type="project" value="TreeGrafter"/>
</dbReference>
<keyword evidence="6" id="KW-1185">Reference proteome</keyword>
<reference evidence="5 6" key="1">
    <citation type="journal article" date="2019" name="Sci. Rep.">
        <title>Orb-weaving spider Araneus ventricosus genome elucidates the spidroin gene catalogue.</title>
        <authorList>
            <person name="Kono N."/>
            <person name="Nakamura H."/>
            <person name="Ohtoshi R."/>
            <person name="Moran D.A.P."/>
            <person name="Shinohara A."/>
            <person name="Yoshida Y."/>
            <person name="Fujiwara M."/>
            <person name="Mori M."/>
            <person name="Tomita M."/>
            <person name="Arakawa K."/>
        </authorList>
    </citation>
    <scope>NUCLEOTIDE SEQUENCE [LARGE SCALE GENOMIC DNA]</scope>
</reference>
<dbReference type="Gene3D" id="2.60.40.790">
    <property type="match status" value="1"/>
</dbReference>
<comment type="caution">
    <text evidence="5">The sequence shown here is derived from an EMBL/GenBank/DDBJ whole genome shotgun (WGS) entry which is preliminary data.</text>
</comment>
<dbReference type="InterPro" id="IPR001436">
    <property type="entry name" value="Alpha-crystallin/sHSP_animal"/>
</dbReference>
<dbReference type="InterPro" id="IPR002068">
    <property type="entry name" value="A-crystallin/Hsp20_dom"/>
</dbReference>
<dbReference type="Pfam" id="PF00011">
    <property type="entry name" value="HSP20"/>
    <property type="match status" value="1"/>
</dbReference>
<dbReference type="CDD" id="cd06526">
    <property type="entry name" value="metazoan_ACD"/>
    <property type="match status" value="1"/>
</dbReference>
<dbReference type="AlphaFoldDB" id="A0A4Y2ICC2"/>
<accession>A0A4Y2ICC2</accession>
<feature type="domain" description="SHSP" evidence="4">
    <location>
        <begin position="77"/>
        <end position="188"/>
    </location>
</feature>
<dbReference type="GO" id="GO:0009408">
    <property type="term" value="P:response to heat"/>
    <property type="evidence" value="ECO:0007669"/>
    <property type="project" value="TreeGrafter"/>
</dbReference>
<dbReference type="InterPro" id="IPR008978">
    <property type="entry name" value="HSP20-like_chaperone"/>
</dbReference>
<dbReference type="SUPFAM" id="SSF49764">
    <property type="entry name" value="HSP20-like chaperones"/>
    <property type="match status" value="1"/>
</dbReference>
<dbReference type="PRINTS" id="PR00299">
    <property type="entry name" value="ACRYSTALLIN"/>
</dbReference>
<dbReference type="PANTHER" id="PTHR45640">
    <property type="entry name" value="HEAT SHOCK PROTEIN HSP-12.2-RELATED"/>
    <property type="match status" value="1"/>
</dbReference>
<evidence type="ECO:0000313" key="6">
    <source>
        <dbReference type="Proteomes" id="UP000499080"/>
    </source>
</evidence>